<feature type="region of interest" description="Disordered" evidence="1">
    <location>
        <begin position="1"/>
        <end position="24"/>
    </location>
</feature>
<sequence>MEMATVENGSRFSKNGVHRGHLMPPKAQNGCICDEYIEGDEVGNVAGENVGGVGAGNLAGLGVGAGNLGGLGVGGFGARDGNGGGANVGGLGAGAREPINLDDTTSSSGDGYENAEDEAYKPQPTDYDESESDSEALSSRREESGGKEKKVVESKKRISPRKIVYQRKGKCEKEEKVGEMSKKKTCKKKGGRSWVNQGAGPSGVHQ</sequence>
<keyword evidence="3" id="KW-1185">Reference proteome</keyword>
<gene>
    <name evidence="2" type="ORF">PIB30_036199</name>
</gene>
<feature type="region of interest" description="Disordered" evidence="1">
    <location>
        <begin position="82"/>
        <end position="206"/>
    </location>
</feature>
<feature type="compositionally biased region" description="Basic and acidic residues" evidence="1">
    <location>
        <begin position="138"/>
        <end position="156"/>
    </location>
</feature>
<evidence type="ECO:0000313" key="3">
    <source>
        <dbReference type="Proteomes" id="UP001341840"/>
    </source>
</evidence>
<feature type="compositionally biased region" description="Basic residues" evidence="1">
    <location>
        <begin position="157"/>
        <end position="168"/>
    </location>
</feature>
<protein>
    <submittedName>
        <fullName evidence="2">Uncharacterized protein</fullName>
    </submittedName>
</protein>
<comment type="caution">
    <text evidence="2">The sequence shown here is derived from an EMBL/GenBank/DDBJ whole genome shotgun (WGS) entry which is preliminary data.</text>
</comment>
<evidence type="ECO:0000313" key="2">
    <source>
        <dbReference type="EMBL" id="MED6134346.1"/>
    </source>
</evidence>
<organism evidence="2 3">
    <name type="scientific">Stylosanthes scabra</name>
    <dbReference type="NCBI Taxonomy" id="79078"/>
    <lineage>
        <taxon>Eukaryota</taxon>
        <taxon>Viridiplantae</taxon>
        <taxon>Streptophyta</taxon>
        <taxon>Embryophyta</taxon>
        <taxon>Tracheophyta</taxon>
        <taxon>Spermatophyta</taxon>
        <taxon>Magnoliopsida</taxon>
        <taxon>eudicotyledons</taxon>
        <taxon>Gunneridae</taxon>
        <taxon>Pentapetalae</taxon>
        <taxon>rosids</taxon>
        <taxon>fabids</taxon>
        <taxon>Fabales</taxon>
        <taxon>Fabaceae</taxon>
        <taxon>Papilionoideae</taxon>
        <taxon>50 kb inversion clade</taxon>
        <taxon>dalbergioids sensu lato</taxon>
        <taxon>Dalbergieae</taxon>
        <taxon>Pterocarpus clade</taxon>
        <taxon>Stylosanthes</taxon>
    </lineage>
</organism>
<name>A0ABU6SD73_9FABA</name>
<dbReference type="Proteomes" id="UP001341840">
    <property type="component" value="Unassembled WGS sequence"/>
</dbReference>
<accession>A0ABU6SD73</accession>
<dbReference type="EMBL" id="JASCZI010060591">
    <property type="protein sequence ID" value="MED6134346.1"/>
    <property type="molecule type" value="Genomic_DNA"/>
</dbReference>
<reference evidence="2 3" key="1">
    <citation type="journal article" date="2023" name="Plants (Basel)">
        <title>Bridging the Gap: Combining Genomics and Transcriptomics Approaches to Understand Stylosanthes scabra, an Orphan Legume from the Brazilian Caatinga.</title>
        <authorList>
            <person name="Ferreira-Neto J.R.C."/>
            <person name="da Silva M.D."/>
            <person name="Binneck E."/>
            <person name="de Melo N.F."/>
            <person name="da Silva R.H."/>
            <person name="de Melo A.L.T.M."/>
            <person name="Pandolfi V."/>
            <person name="Bustamante F.O."/>
            <person name="Brasileiro-Vidal A.C."/>
            <person name="Benko-Iseppon A.M."/>
        </authorList>
    </citation>
    <scope>NUCLEOTIDE SEQUENCE [LARGE SCALE GENOMIC DNA]</scope>
    <source>
        <tissue evidence="2">Leaves</tissue>
    </source>
</reference>
<feature type="compositionally biased region" description="Gly residues" evidence="1">
    <location>
        <begin position="82"/>
        <end position="93"/>
    </location>
</feature>
<evidence type="ECO:0000256" key="1">
    <source>
        <dbReference type="SAM" id="MobiDB-lite"/>
    </source>
</evidence>
<proteinExistence type="predicted"/>
<feature type="compositionally biased region" description="Basic and acidic residues" evidence="1">
    <location>
        <begin position="169"/>
        <end position="182"/>
    </location>
</feature>